<comment type="subcellular location">
    <subcellularLocation>
        <location evidence="1">Membrane</location>
        <topology evidence="1">Multi-pass membrane protein</topology>
    </subcellularLocation>
</comment>
<dbReference type="PANTHER" id="PTHR10283:SF82">
    <property type="entry name" value="SOLUTE CARRIER FAMILY 13 MEMBER 2"/>
    <property type="match status" value="1"/>
</dbReference>
<evidence type="ECO:0000313" key="9">
    <source>
        <dbReference type="EMBL" id="CAD7640295.1"/>
    </source>
</evidence>
<dbReference type="InterPro" id="IPR031312">
    <property type="entry name" value="Na/sul_symport_CS"/>
</dbReference>
<keyword evidence="4 7" id="KW-0812">Transmembrane</keyword>
<comment type="similarity">
    <text evidence="2">Belongs to the SLC13A/DASS transporter (TC 2.A.47) family. NADC subfamily.</text>
</comment>
<protein>
    <submittedName>
        <fullName evidence="9">Uncharacterized protein</fullName>
    </submittedName>
</protein>
<feature type="transmembrane region" description="Helical" evidence="7">
    <location>
        <begin position="65"/>
        <end position="92"/>
    </location>
</feature>
<dbReference type="Proteomes" id="UP000728032">
    <property type="component" value="Unassembled WGS sequence"/>
</dbReference>
<feature type="transmembrane region" description="Helical" evidence="7">
    <location>
        <begin position="323"/>
        <end position="342"/>
    </location>
</feature>
<gene>
    <name evidence="9" type="ORF">ONB1V03_LOCUS2481</name>
</gene>
<feature type="chain" id="PRO_5036403773" evidence="8">
    <location>
        <begin position="16"/>
        <end position="418"/>
    </location>
</feature>
<keyword evidence="10" id="KW-1185">Reference proteome</keyword>
<feature type="signal peptide" evidence="8">
    <location>
        <begin position="1"/>
        <end position="15"/>
    </location>
</feature>
<feature type="transmembrane region" description="Helical" evidence="7">
    <location>
        <begin position="348"/>
        <end position="367"/>
    </location>
</feature>
<dbReference type="InterPro" id="IPR001898">
    <property type="entry name" value="SLC13A/DASS"/>
</dbReference>
<keyword evidence="5 7" id="KW-1133">Transmembrane helix</keyword>
<evidence type="ECO:0000313" key="10">
    <source>
        <dbReference type="Proteomes" id="UP000728032"/>
    </source>
</evidence>
<evidence type="ECO:0000256" key="1">
    <source>
        <dbReference type="ARBA" id="ARBA00004141"/>
    </source>
</evidence>
<evidence type="ECO:0000256" key="5">
    <source>
        <dbReference type="ARBA" id="ARBA00022989"/>
    </source>
</evidence>
<proteinExistence type="inferred from homology"/>
<feature type="transmembrane region" description="Helical" evidence="7">
    <location>
        <begin position="255"/>
        <end position="272"/>
    </location>
</feature>
<dbReference type="PANTHER" id="PTHR10283">
    <property type="entry name" value="SOLUTE CARRIER FAMILY 13 MEMBER"/>
    <property type="match status" value="1"/>
</dbReference>
<keyword evidence="6 7" id="KW-0472">Membrane</keyword>
<dbReference type="GO" id="GO:0005886">
    <property type="term" value="C:plasma membrane"/>
    <property type="evidence" value="ECO:0007669"/>
    <property type="project" value="TreeGrafter"/>
</dbReference>
<evidence type="ECO:0000256" key="4">
    <source>
        <dbReference type="ARBA" id="ARBA00022692"/>
    </source>
</evidence>
<dbReference type="EMBL" id="OC915405">
    <property type="protein sequence ID" value="CAD7640295.1"/>
    <property type="molecule type" value="Genomic_DNA"/>
</dbReference>
<feature type="transmembrane region" description="Helical" evidence="7">
    <location>
        <begin position="214"/>
        <end position="234"/>
    </location>
</feature>
<dbReference type="PROSITE" id="PS01271">
    <property type="entry name" value="NA_SULFATE"/>
    <property type="match status" value="1"/>
</dbReference>
<evidence type="ECO:0000256" key="7">
    <source>
        <dbReference type="SAM" id="Phobius"/>
    </source>
</evidence>
<dbReference type="GO" id="GO:0015137">
    <property type="term" value="F:citrate transmembrane transporter activity"/>
    <property type="evidence" value="ECO:0007669"/>
    <property type="project" value="TreeGrafter"/>
</dbReference>
<evidence type="ECO:0000256" key="2">
    <source>
        <dbReference type="ARBA" id="ARBA00006772"/>
    </source>
</evidence>
<accession>A0A7R9QD34</accession>
<dbReference type="EMBL" id="CAJPVJ010000580">
    <property type="protein sequence ID" value="CAG2162894.1"/>
    <property type="molecule type" value="Genomic_DNA"/>
</dbReference>
<evidence type="ECO:0000256" key="3">
    <source>
        <dbReference type="ARBA" id="ARBA00022448"/>
    </source>
</evidence>
<keyword evidence="3" id="KW-0813">Transport</keyword>
<evidence type="ECO:0000256" key="6">
    <source>
        <dbReference type="ARBA" id="ARBA00023136"/>
    </source>
</evidence>
<dbReference type="GO" id="GO:0015141">
    <property type="term" value="F:succinate transmembrane transporter activity"/>
    <property type="evidence" value="ECO:0007669"/>
    <property type="project" value="TreeGrafter"/>
</dbReference>
<reference evidence="9" key="1">
    <citation type="submission" date="2020-11" db="EMBL/GenBank/DDBJ databases">
        <authorList>
            <person name="Tran Van P."/>
        </authorList>
    </citation>
    <scope>NUCLEOTIDE SEQUENCE</scope>
</reference>
<dbReference type="AlphaFoldDB" id="A0A7R9QD34"/>
<evidence type="ECO:0000256" key="8">
    <source>
        <dbReference type="SAM" id="SignalP"/>
    </source>
</evidence>
<feature type="transmembrane region" description="Helical" evidence="7">
    <location>
        <begin position="374"/>
        <end position="393"/>
    </location>
</feature>
<name>A0A7R9QD34_9ACAR</name>
<dbReference type="OrthoDB" id="6493944at2759"/>
<organism evidence="9">
    <name type="scientific">Oppiella nova</name>
    <dbReference type="NCBI Taxonomy" id="334625"/>
    <lineage>
        <taxon>Eukaryota</taxon>
        <taxon>Metazoa</taxon>
        <taxon>Ecdysozoa</taxon>
        <taxon>Arthropoda</taxon>
        <taxon>Chelicerata</taxon>
        <taxon>Arachnida</taxon>
        <taxon>Acari</taxon>
        <taxon>Acariformes</taxon>
        <taxon>Sarcoptiformes</taxon>
        <taxon>Oribatida</taxon>
        <taxon>Brachypylina</taxon>
        <taxon>Oppioidea</taxon>
        <taxon>Oppiidae</taxon>
        <taxon>Oppiella</taxon>
    </lineage>
</organism>
<sequence>MKFLILFPLLGLATTEEACGPYLQATNMLFMASLMVAISMECSGLHKRIALKVLMIVGNDIRRLFAGFMFTTMFLGIWIINTAATAMILPIADVISKEILTEEEYKDDLQLNESQSDDRNHHDLSIQLFLSVDKEVYVLKHNSKQLRSAKNDKLRRLLYISIAYSATIGGTTTLTSNGPNLVLRFVLDEESEVSQITKAPKHIIKEKYRELGSITFHESAVCFLFVLLIVLWMLRDPQFLKGWATIITNNIKPKDATAAIFIVVLMFCIPAKPMDSFPGPTLLDWQTVEKKLAWGVIILRGGGFSMADTASKSGLTKLIGTQLTHLDVLSLVGIVIIMSLLATIFTELASNSAIATIFLPIAGQLATSLEINPLVLMIPITLSCSYAFVLPVGTPANALVFNHAKLRATDMTVNATYE</sequence>
<keyword evidence="8" id="KW-0732">Signal</keyword>
<dbReference type="Pfam" id="PF00939">
    <property type="entry name" value="Na_sulph_symp"/>
    <property type="match status" value="2"/>
</dbReference>